<name>A0ACC0W3I9_9STRA</name>
<proteinExistence type="predicted"/>
<evidence type="ECO:0000313" key="2">
    <source>
        <dbReference type="Proteomes" id="UP001163321"/>
    </source>
</evidence>
<evidence type="ECO:0000313" key="1">
    <source>
        <dbReference type="EMBL" id="KAI9912649.1"/>
    </source>
</evidence>
<sequence length="137" mass="15050">MFSTAKFMGEFGDVNFRASSSQDGNHSERDDSSSSEVTGAAEEEYDASDSSSDHGSFSVECGSNVGLDDNHSTADDEGGINEEERPDTATAYNSNTKRFKIIHLGGSAGWMTHNDHIVSRNDRAYYDIGTIRFYFHD</sequence>
<organism evidence="1 2">
    <name type="scientific">Peronosclerospora sorghi</name>
    <dbReference type="NCBI Taxonomy" id="230839"/>
    <lineage>
        <taxon>Eukaryota</taxon>
        <taxon>Sar</taxon>
        <taxon>Stramenopiles</taxon>
        <taxon>Oomycota</taxon>
        <taxon>Peronosporomycetes</taxon>
        <taxon>Peronosporales</taxon>
        <taxon>Peronosporaceae</taxon>
        <taxon>Peronosclerospora</taxon>
    </lineage>
</organism>
<protein>
    <submittedName>
        <fullName evidence="1">Uncharacterized protein</fullName>
    </submittedName>
</protein>
<comment type="caution">
    <text evidence="1">The sequence shown here is derived from an EMBL/GenBank/DDBJ whole genome shotgun (WGS) entry which is preliminary data.</text>
</comment>
<accession>A0ACC0W3I9</accession>
<gene>
    <name evidence="1" type="ORF">PsorP6_006066</name>
</gene>
<reference evidence="1 2" key="1">
    <citation type="journal article" date="2022" name="bioRxiv">
        <title>The genome of the oomycete Peronosclerospora sorghi, a cosmopolitan pathogen of maize and sorghum, is inflated with dispersed pseudogenes.</title>
        <authorList>
            <person name="Fletcher K."/>
            <person name="Martin F."/>
            <person name="Isakeit T."/>
            <person name="Cavanaugh K."/>
            <person name="Magill C."/>
            <person name="Michelmore R."/>
        </authorList>
    </citation>
    <scope>NUCLEOTIDE SEQUENCE [LARGE SCALE GENOMIC DNA]</scope>
    <source>
        <strain evidence="1">P6</strain>
    </source>
</reference>
<dbReference type="Proteomes" id="UP001163321">
    <property type="component" value="Chromosome 4"/>
</dbReference>
<keyword evidence="2" id="KW-1185">Reference proteome</keyword>
<dbReference type="EMBL" id="CM047583">
    <property type="protein sequence ID" value="KAI9912649.1"/>
    <property type="molecule type" value="Genomic_DNA"/>
</dbReference>